<evidence type="ECO:0000256" key="9">
    <source>
        <dbReference type="ARBA" id="ARBA00023204"/>
    </source>
</evidence>
<dbReference type="Pfam" id="PF01870">
    <property type="entry name" value="Hjc"/>
    <property type="match status" value="1"/>
</dbReference>
<evidence type="ECO:0000256" key="1">
    <source>
        <dbReference type="ARBA" id="ARBA00022722"/>
    </source>
</evidence>
<keyword evidence="3 11" id="KW-0255">Endonuclease</keyword>
<organism evidence="12">
    <name type="scientific">Fervidicoccus fontis</name>
    <dbReference type="NCBI Taxonomy" id="683846"/>
    <lineage>
        <taxon>Archaea</taxon>
        <taxon>Thermoproteota</taxon>
        <taxon>Thermoprotei</taxon>
        <taxon>Fervidicoccales</taxon>
        <taxon>Fervidicoccaceae</taxon>
        <taxon>Fervidicoccus</taxon>
    </lineage>
</organism>
<comment type="similarity">
    <text evidence="11">Belongs to the Holliday junction resolvase Hjc family.</text>
</comment>
<evidence type="ECO:0000256" key="6">
    <source>
        <dbReference type="ARBA" id="ARBA00022842"/>
    </source>
</evidence>
<keyword evidence="7 11" id="KW-0238">DNA-binding</keyword>
<feature type="site" description="Transition state stabilizer" evidence="11">
    <location>
        <position position="64"/>
    </location>
</feature>
<dbReference type="HAMAP" id="MF_01490">
    <property type="entry name" value="HJ_Resolv_Hjc"/>
    <property type="match status" value="1"/>
</dbReference>
<feature type="binding site" evidence="11">
    <location>
        <position position="49"/>
    </location>
    <ligand>
        <name>Mg(2+)</name>
        <dbReference type="ChEBI" id="CHEBI:18420"/>
    </ligand>
</feature>
<keyword evidence="4 11" id="KW-0227">DNA damage</keyword>
<gene>
    <name evidence="11" type="primary">hjc</name>
    <name evidence="12" type="ORF">ENO04_01955</name>
</gene>
<name>A0A7C1E820_9CREN</name>
<comment type="caution">
    <text evidence="12">The sequence shown here is derived from an EMBL/GenBank/DDBJ whole genome shotgun (WGS) entry which is preliminary data.</text>
</comment>
<dbReference type="AlphaFoldDB" id="A0A7C1E820"/>
<evidence type="ECO:0000256" key="4">
    <source>
        <dbReference type="ARBA" id="ARBA00022763"/>
    </source>
</evidence>
<proteinExistence type="inferred from homology"/>
<evidence type="ECO:0000256" key="10">
    <source>
        <dbReference type="ARBA" id="ARBA00029354"/>
    </source>
</evidence>
<evidence type="ECO:0000256" key="5">
    <source>
        <dbReference type="ARBA" id="ARBA00022801"/>
    </source>
</evidence>
<keyword evidence="5 11" id="KW-0378">Hydrolase</keyword>
<dbReference type="GO" id="GO:0008821">
    <property type="term" value="F:crossover junction DNA endonuclease activity"/>
    <property type="evidence" value="ECO:0007669"/>
    <property type="project" value="UniProtKB-UniRule"/>
</dbReference>
<dbReference type="EMBL" id="DSDY01000061">
    <property type="protein sequence ID" value="HDS10376.1"/>
    <property type="molecule type" value="Genomic_DNA"/>
</dbReference>
<keyword evidence="1 11" id="KW-0540">Nuclease</keyword>
<keyword evidence="8 11" id="KW-0233">DNA recombination</keyword>
<dbReference type="GO" id="GO:0006310">
    <property type="term" value="P:DNA recombination"/>
    <property type="evidence" value="ECO:0007669"/>
    <property type="project" value="UniProtKB-UniRule"/>
</dbReference>
<dbReference type="PIRSF" id="PIRSF004985">
    <property type="entry name" value="Hlld_jn_rslvs_ar"/>
    <property type="match status" value="1"/>
</dbReference>
<keyword evidence="9 11" id="KW-0234">DNA repair</keyword>
<evidence type="ECO:0000256" key="3">
    <source>
        <dbReference type="ARBA" id="ARBA00022759"/>
    </source>
</evidence>
<comment type="cofactor">
    <cofactor evidence="11">
        <name>Mg(2+)</name>
        <dbReference type="ChEBI" id="CHEBI:18420"/>
    </cofactor>
    <text evidence="11">Binds 1 Mg(2+) ion per subunit.</text>
</comment>
<evidence type="ECO:0000256" key="11">
    <source>
        <dbReference type="HAMAP-Rule" id="MF_01490"/>
    </source>
</evidence>
<dbReference type="Gene3D" id="3.40.1350.10">
    <property type="match status" value="1"/>
</dbReference>
<dbReference type="InterPro" id="IPR014428">
    <property type="entry name" value="Hjc_arc"/>
</dbReference>
<dbReference type="PANTHER" id="PTHR39651:SF1">
    <property type="entry name" value="HOLLIDAY JUNCTION RESOLVASE HJC"/>
    <property type="match status" value="1"/>
</dbReference>
<keyword evidence="2 11" id="KW-0479">Metal-binding</keyword>
<protein>
    <recommendedName>
        <fullName evidence="11">Crossover junction endodeoxyribonuclease Hjc</fullName>
        <shortName evidence="11">Hjc</shortName>
        <ecNumber evidence="11">3.1.21.10</ecNumber>
    </recommendedName>
    <alternativeName>
        <fullName evidence="11">Holliday junction resolvase Hjc</fullName>
    </alternativeName>
</protein>
<evidence type="ECO:0000256" key="2">
    <source>
        <dbReference type="ARBA" id="ARBA00022723"/>
    </source>
</evidence>
<accession>A0A7C1E820</accession>
<dbReference type="InterPro" id="IPR002732">
    <property type="entry name" value="Hjc"/>
</dbReference>
<dbReference type="NCBIfam" id="NF040854">
    <property type="entry name" value="Hol_resolv_Hjc"/>
    <property type="match status" value="1"/>
</dbReference>
<sequence length="153" mass="17824">MCLSEAHRKSRVRGFQKERELVRKLWEEGFACIRAPASGAKVRRSVQPDIIAARNNVIFVMEVKTRRKGKAIYIEKDKIDKLVEWARRAGTNAVPLVALYVNREYSWRFVPVTSLKQTEGGYYKVSLEDMSRFYDINTLKSMSDKSKKLENYL</sequence>
<comment type="function">
    <text evidence="11">A structure-specific endonuclease that resolves Holliday junction (HJ) intermediates during genetic recombination. Cleaves 4-way DNA junctions introducing paired nicks in opposing strands, leaving a 5'-terminal phosphate and a 3'-terminal hydroxyl group that are subsequently ligated to produce recombinant products.</text>
</comment>
<evidence type="ECO:0000313" key="12">
    <source>
        <dbReference type="EMBL" id="HDS10376.1"/>
    </source>
</evidence>
<dbReference type="InterPro" id="IPR011856">
    <property type="entry name" value="tRNA_endonuc-like_dom_sf"/>
</dbReference>
<feature type="active site" evidence="11">
    <location>
        <position position="38"/>
    </location>
</feature>
<keyword evidence="6 11" id="KW-0460">Magnesium</keyword>
<dbReference type="GO" id="GO:0006281">
    <property type="term" value="P:DNA repair"/>
    <property type="evidence" value="ECO:0007669"/>
    <property type="project" value="UniProtKB-UniRule"/>
</dbReference>
<dbReference type="EC" id="3.1.21.10" evidence="11"/>
<dbReference type="PANTHER" id="PTHR39651">
    <property type="entry name" value="HOLLIDAY JUNCTION RESOLVASE HJC"/>
    <property type="match status" value="1"/>
</dbReference>
<comment type="subunit">
    <text evidence="11">Homodimer.</text>
</comment>
<evidence type="ECO:0000256" key="7">
    <source>
        <dbReference type="ARBA" id="ARBA00023125"/>
    </source>
</evidence>
<dbReference type="SUPFAM" id="SSF52980">
    <property type="entry name" value="Restriction endonuclease-like"/>
    <property type="match status" value="1"/>
</dbReference>
<evidence type="ECO:0000256" key="8">
    <source>
        <dbReference type="ARBA" id="ARBA00023172"/>
    </source>
</evidence>
<feature type="binding site" evidence="11">
    <location>
        <position position="18"/>
    </location>
    <ligand>
        <name>Mg(2+)</name>
        <dbReference type="ChEBI" id="CHEBI:18420"/>
    </ligand>
</feature>
<dbReference type="GO" id="GO:0003677">
    <property type="term" value="F:DNA binding"/>
    <property type="evidence" value="ECO:0007669"/>
    <property type="project" value="UniProtKB-KW"/>
</dbReference>
<dbReference type="InterPro" id="IPR011335">
    <property type="entry name" value="Restrct_endonuc-II-like"/>
</dbReference>
<comment type="catalytic activity">
    <reaction evidence="10 11">
        <text>Endonucleolytic cleavage at a junction such as a reciprocal single-stranded crossover between two homologous DNA duplexes (Holliday junction).</text>
        <dbReference type="EC" id="3.1.21.10"/>
    </reaction>
</comment>
<feature type="binding site" evidence="11">
    <location>
        <position position="62"/>
    </location>
    <ligand>
        <name>Mg(2+)</name>
        <dbReference type="ChEBI" id="CHEBI:18420"/>
    </ligand>
</feature>
<dbReference type="GO" id="GO:0000287">
    <property type="term" value="F:magnesium ion binding"/>
    <property type="evidence" value="ECO:0007669"/>
    <property type="project" value="UniProtKB-UniRule"/>
</dbReference>
<reference evidence="12" key="1">
    <citation type="journal article" date="2020" name="mSystems">
        <title>Genome- and Community-Level Interaction Insights into Carbon Utilization and Element Cycling Functions of Hydrothermarchaeota in Hydrothermal Sediment.</title>
        <authorList>
            <person name="Zhou Z."/>
            <person name="Liu Y."/>
            <person name="Xu W."/>
            <person name="Pan J."/>
            <person name="Luo Z.H."/>
            <person name="Li M."/>
        </authorList>
    </citation>
    <scope>NUCLEOTIDE SEQUENCE [LARGE SCALE GENOMIC DNA]</scope>
    <source>
        <strain evidence="12">SpSt-123</strain>
    </source>
</reference>